<gene>
    <name evidence="11" type="ORF">ASZ78_003076</name>
</gene>
<keyword evidence="9" id="KW-0807">Transducer</keyword>
<dbReference type="Pfam" id="PF13853">
    <property type="entry name" value="7tm_4"/>
    <property type="match status" value="1"/>
</dbReference>
<dbReference type="GO" id="GO:0004984">
    <property type="term" value="F:olfactory receptor activity"/>
    <property type="evidence" value="ECO:0007669"/>
    <property type="project" value="InterPro"/>
</dbReference>
<dbReference type="Gene3D" id="1.20.1070.10">
    <property type="entry name" value="Rhodopsin 7-helix transmembrane proteins"/>
    <property type="match status" value="1"/>
</dbReference>
<evidence type="ECO:0000256" key="7">
    <source>
        <dbReference type="ARBA" id="ARBA00023136"/>
    </source>
</evidence>
<protein>
    <recommendedName>
        <fullName evidence="13">G-protein coupled receptors family 1 profile domain-containing protein</fullName>
    </recommendedName>
</protein>
<evidence type="ECO:0000256" key="4">
    <source>
        <dbReference type="ARBA" id="ARBA00022725"/>
    </source>
</evidence>
<evidence type="ECO:0000256" key="5">
    <source>
        <dbReference type="ARBA" id="ARBA00022989"/>
    </source>
</evidence>
<keyword evidence="7 10" id="KW-0472">Membrane</keyword>
<dbReference type="InterPro" id="IPR000725">
    <property type="entry name" value="Olfact_rcpt"/>
</dbReference>
<keyword evidence="6" id="KW-0297">G-protein coupled receptor</keyword>
<dbReference type="Proteomes" id="UP000198323">
    <property type="component" value="Unassembled WGS sequence"/>
</dbReference>
<dbReference type="EMBL" id="MCFN01001440">
    <property type="protein sequence ID" value="OXB53113.1"/>
    <property type="molecule type" value="Genomic_DNA"/>
</dbReference>
<accession>A0A226MCV0</accession>
<evidence type="ECO:0000313" key="11">
    <source>
        <dbReference type="EMBL" id="OXB53113.1"/>
    </source>
</evidence>
<feature type="transmembrane region" description="Helical" evidence="10">
    <location>
        <begin position="100"/>
        <end position="118"/>
    </location>
</feature>
<comment type="subcellular location">
    <subcellularLocation>
        <location evidence="1">Cell membrane</location>
        <topology evidence="1">Multi-pass membrane protein</topology>
    </subcellularLocation>
</comment>
<keyword evidence="8" id="KW-0675">Receptor</keyword>
<keyword evidence="12" id="KW-1185">Reference proteome</keyword>
<name>A0A226MCV0_CALSU</name>
<evidence type="ECO:0000256" key="3">
    <source>
        <dbReference type="ARBA" id="ARBA00022692"/>
    </source>
</evidence>
<dbReference type="GO" id="GO:0004930">
    <property type="term" value="F:G protein-coupled receptor activity"/>
    <property type="evidence" value="ECO:0007669"/>
    <property type="project" value="UniProtKB-KW"/>
</dbReference>
<keyword evidence="2" id="KW-1003">Cell membrane</keyword>
<dbReference type="PANTHER" id="PTHR26452">
    <property type="entry name" value="OLFACTORY RECEPTOR"/>
    <property type="match status" value="1"/>
</dbReference>
<feature type="transmembrane region" description="Helical" evidence="10">
    <location>
        <begin position="130"/>
        <end position="149"/>
    </location>
</feature>
<dbReference type="GO" id="GO:0005886">
    <property type="term" value="C:plasma membrane"/>
    <property type="evidence" value="ECO:0007669"/>
    <property type="project" value="UniProtKB-SubCell"/>
</dbReference>
<organism evidence="11 12">
    <name type="scientific">Callipepla squamata</name>
    <name type="common">Scaled quail</name>
    <dbReference type="NCBI Taxonomy" id="9009"/>
    <lineage>
        <taxon>Eukaryota</taxon>
        <taxon>Metazoa</taxon>
        <taxon>Chordata</taxon>
        <taxon>Craniata</taxon>
        <taxon>Vertebrata</taxon>
        <taxon>Euteleostomi</taxon>
        <taxon>Archelosauria</taxon>
        <taxon>Archosauria</taxon>
        <taxon>Dinosauria</taxon>
        <taxon>Saurischia</taxon>
        <taxon>Theropoda</taxon>
        <taxon>Coelurosauria</taxon>
        <taxon>Aves</taxon>
        <taxon>Neognathae</taxon>
        <taxon>Galloanserae</taxon>
        <taxon>Galliformes</taxon>
        <taxon>Odontophoridae</taxon>
        <taxon>Callipepla</taxon>
    </lineage>
</organism>
<keyword evidence="5 10" id="KW-1133">Transmembrane helix</keyword>
<proteinExistence type="predicted"/>
<keyword evidence="3 10" id="KW-0812">Transmembrane</keyword>
<evidence type="ECO:0000256" key="2">
    <source>
        <dbReference type="ARBA" id="ARBA00022475"/>
    </source>
</evidence>
<dbReference type="SUPFAM" id="SSF81321">
    <property type="entry name" value="Family A G protein-coupled receptor-like"/>
    <property type="match status" value="2"/>
</dbReference>
<dbReference type="InterPro" id="IPR050516">
    <property type="entry name" value="Olfactory_GPCR"/>
</dbReference>
<keyword evidence="4" id="KW-0552">Olfaction</keyword>
<keyword evidence="4" id="KW-0716">Sensory transduction</keyword>
<evidence type="ECO:0000256" key="1">
    <source>
        <dbReference type="ARBA" id="ARBA00004651"/>
    </source>
</evidence>
<sequence length="167" mass="18450">MPTGPDTQKYQMPNISSISELLLLALADMQQLQLRHFWLFLGIYLVALLGSSPISTAIACDHCLHSLMYFFLLNLTLLNLCCISTALPKDMAKALWDTRAISYAGCAAQIFRAVLRMPSEQGRHEAFSTCLPHLATVSFFVSTATFAYLKPTSISSPSLDLVVVVLY</sequence>
<evidence type="ECO:0000256" key="9">
    <source>
        <dbReference type="ARBA" id="ARBA00023224"/>
    </source>
</evidence>
<comment type="caution">
    <text evidence="11">The sequence shown here is derived from an EMBL/GenBank/DDBJ whole genome shotgun (WGS) entry which is preliminary data.</text>
</comment>
<dbReference type="STRING" id="9009.A0A226MCV0"/>
<dbReference type="AlphaFoldDB" id="A0A226MCV0"/>
<evidence type="ECO:0000313" key="12">
    <source>
        <dbReference type="Proteomes" id="UP000198323"/>
    </source>
</evidence>
<evidence type="ECO:0000256" key="10">
    <source>
        <dbReference type="SAM" id="Phobius"/>
    </source>
</evidence>
<feature type="transmembrane region" description="Helical" evidence="10">
    <location>
        <begin position="37"/>
        <end position="60"/>
    </location>
</feature>
<feature type="transmembrane region" description="Helical" evidence="10">
    <location>
        <begin position="67"/>
        <end position="88"/>
    </location>
</feature>
<evidence type="ECO:0008006" key="13">
    <source>
        <dbReference type="Google" id="ProtNLM"/>
    </source>
</evidence>
<evidence type="ECO:0000256" key="8">
    <source>
        <dbReference type="ARBA" id="ARBA00023170"/>
    </source>
</evidence>
<evidence type="ECO:0000256" key="6">
    <source>
        <dbReference type="ARBA" id="ARBA00023040"/>
    </source>
</evidence>
<dbReference type="OrthoDB" id="9197889at2759"/>
<reference evidence="11 12" key="1">
    <citation type="submission" date="2016-07" db="EMBL/GenBank/DDBJ databases">
        <title>Disparate Historic Effective Population Sizes Predicted by Modern Levels of Genome Diversity for the Scaled Quail (Callipepla squamata) and the Northern Bobwhite (Colinus virginianus): Inferences from First and Second Generation Draft Genome Assemblies for Sympatric New World Quail.</title>
        <authorList>
            <person name="Oldeschulte D.L."/>
            <person name="Halley Y.A."/>
            <person name="Bhattarai E.K."/>
            <person name="Brashear W.A."/>
            <person name="Hill J."/>
            <person name="Metz R.P."/>
            <person name="Johnson C.D."/>
            <person name="Rollins D."/>
            <person name="Peterson M.J."/>
            <person name="Bickhart D.M."/>
            <person name="Decker J.E."/>
            <person name="Seabury C.M."/>
        </authorList>
    </citation>
    <scope>NUCLEOTIDE SEQUENCE [LARGE SCALE GENOMIC DNA]</scope>
    <source>
        <strain evidence="11 12">Texas</strain>
        <tissue evidence="11">Leg muscle</tissue>
    </source>
</reference>